<evidence type="ECO:0000256" key="5">
    <source>
        <dbReference type="ARBA" id="ARBA00022989"/>
    </source>
</evidence>
<feature type="transmembrane region" description="Helical" evidence="7">
    <location>
        <begin position="87"/>
        <end position="108"/>
    </location>
</feature>
<dbReference type="Proteomes" id="UP000279173">
    <property type="component" value="Unassembled WGS sequence"/>
</dbReference>
<feature type="transmembrane region" description="Helical" evidence="7">
    <location>
        <begin position="38"/>
        <end position="56"/>
    </location>
</feature>
<keyword evidence="6 7" id="KW-0472">Membrane</keyword>
<comment type="similarity">
    <text evidence="2 7">Belongs to the BI1 family.</text>
</comment>
<keyword evidence="5 7" id="KW-1133">Transmembrane helix</keyword>
<accession>A0A0N8RMC4</accession>
<dbReference type="InterPro" id="IPR006214">
    <property type="entry name" value="Bax_inhibitor_1-related"/>
</dbReference>
<evidence type="ECO:0000256" key="1">
    <source>
        <dbReference type="ARBA" id="ARBA00004651"/>
    </source>
</evidence>
<name>A0A0N8RMC4_9PSED</name>
<sequence length="235" mass="25609">MQLNISTARSFAMREQDYSLKTGMQADQLEVSRVLRNTYGLLALTLAFSGVMAFVAQQMRVGYPNIFVVLIGFYGLFFLTNKLRDSVWGLVSTFALTGFMGFLLGPILNRYLGMAGGAEVVSSAFAMTALVFGGLSAYVLITRKDMSFLGGFITAGFFVLLGAVLASMFFQISGLQLAISAGFVLFSSVCILFQTSAIIQGGERNYIMATVSLYVSIYNLFVSLLQIFGIMSRDD</sequence>
<evidence type="ECO:0000313" key="10">
    <source>
        <dbReference type="Proteomes" id="UP000050557"/>
    </source>
</evidence>
<feature type="transmembrane region" description="Helical" evidence="7">
    <location>
        <begin position="211"/>
        <end position="231"/>
    </location>
</feature>
<evidence type="ECO:0000313" key="11">
    <source>
        <dbReference type="Proteomes" id="UP000279173"/>
    </source>
</evidence>
<evidence type="ECO:0000256" key="2">
    <source>
        <dbReference type="ARBA" id="ARBA00010350"/>
    </source>
</evidence>
<dbReference type="GO" id="GO:0005886">
    <property type="term" value="C:plasma membrane"/>
    <property type="evidence" value="ECO:0007669"/>
    <property type="project" value="UniProtKB-SubCell"/>
</dbReference>
<comment type="caution">
    <text evidence="8">The sequence shown here is derived from an EMBL/GenBank/DDBJ whole genome shotgun (WGS) entry which is preliminary data.</text>
</comment>
<protein>
    <submittedName>
        <fullName evidence="8">YccA-like protein</fullName>
    </submittedName>
</protein>
<evidence type="ECO:0000256" key="3">
    <source>
        <dbReference type="ARBA" id="ARBA00022475"/>
    </source>
</evidence>
<dbReference type="CDD" id="cd10433">
    <property type="entry name" value="YccA_like"/>
    <property type="match status" value="1"/>
</dbReference>
<dbReference type="AlphaFoldDB" id="A0A0N8RMC4"/>
<dbReference type="PATRIC" id="fig|251654.3.peg.1555"/>
<feature type="transmembrane region" description="Helical" evidence="7">
    <location>
        <begin position="178"/>
        <end position="199"/>
    </location>
</feature>
<feature type="transmembrane region" description="Helical" evidence="7">
    <location>
        <begin position="120"/>
        <end position="141"/>
    </location>
</feature>
<feature type="transmembrane region" description="Helical" evidence="7">
    <location>
        <begin position="62"/>
        <end position="80"/>
    </location>
</feature>
<dbReference type="Proteomes" id="UP000050557">
    <property type="component" value="Unassembled WGS sequence"/>
</dbReference>
<evidence type="ECO:0000313" key="9">
    <source>
        <dbReference type="EMBL" id="RMV47276.1"/>
    </source>
</evidence>
<evidence type="ECO:0000256" key="6">
    <source>
        <dbReference type="ARBA" id="ARBA00023136"/>
    </source>
</evidence>
<evidence type="ECO:0000256" key="7">
    <source>
        <dbReference type="RuleBase" id="RU004379"/>
    </source>
</evidence>
<dbReference type="PANTHER" id="PTHR23291:SF115">
    <property type="entry name" value="MODULATOR OF FTSH PROTEASE YCCA"/>
    <property type="match status" value="1"/>
</dbReference>
<dbReference type="PANTHER" id="PTHR23291">
    <property type="entry name" value="BAX INHIBITOR-RELATED"/>
    <property type="match status" value="1"/>
</dbReference>
<evidence type="ECO:0000256" key="4">
    <source>
        <dbReference type="ARBA" id="ARBA00022692"/>
    </source>
</evidence>
<reference evidence="8 10" key="1">
    <citation type="submission" date="2015-09" db="EMBL/GenBank/DDBJ databases">
        <title>Genome announcement of multiple Pseudomonas syringae strains.</title>
        <authorList>
            <person name="Thakur S."/>
            <person name="Wang P.W."/>
            <person name="Gong Y."/>
            <person name="Weir B.S."/>
            <person name="Guttman D.S."/>
        </authorList>
    </citation>
    <scope>NUCLEOTIDE SEQUENCE [LARGE SCALE GENOMIC DNA]</scope>
    <source>
        <strain evidence="8 10">ICMP4531</strain>
    </source>
</reference>
<dbReference type="PROSITE" id="PS01243">
    <property type="entry name" value="BI1"/>
    <property type="match status" value="1"/>
</dbReference>
<keyword evidence="3" id="KW-1003">Cell membrane</keyword>
<gene>
    <name evidence="8" type="ORF">ALO68_100012</name>
    <name evidence="9" type="ORF">ALP10_02767</name>
</gene>
<reference evidence="9 11" key="2">
    <citation type="submission" date="2018-08" db="EMBL/GenBank/DDBJ databases">
        <title>Recombination of ecologically and evolutionarily significant loci maintains genetic cohesion in the Pseudomonas syringae species complex.</title>
        <authorList>
            <person name="Dillon M."/>
            <person name="Thakur S."/>
            <person name="Almeida R.N.D."/>
            <person name="Weir B.S."/>
            <person name="Guttman D.S."/>
        </authorList>
    </citation>
    <scope>NUCLEOTIDE SEQUENCE [LARGE SCALE GENOMIC DNA]</scope>
    <source>
        <strain evidence="9 11">ICMP 3263</strain>
    </source>
</reference>
<proteinExistence type="inferred from homology"/>
<evidence type="ECO:0000313" key="8">
    <source>
        <dbReference type="EMBL" id="KPX42399.1"/>
    </source>
</evidence>
<dbReference type="InterPro" id="IPR006213">
    <property type="entry name" value="Bax_inhbtr1_CS"/>
</dbReference>
<organism evidence="8 10">
    <name type="scientific">Pseudomonas syringae pv. helianthi</name>
    <dbReference type="NCBI Taxonomy" id="251654"/>
    <lineage>
        <taxon>Bacteria</taxon>
        <taxon>Pseudomonadati</taxon>
        <taxon>Pseudomonadota</taxon>
        <taxon>Gammaproteobacteria</taxon>
        <taxon>Pseudomonadales</taxon>
        <taxon>Pseudomonadaceae</taxon>
        <taxon>Pseudomonas</taxon>
    </lineage>
</organism>
<dbReference type="EMBL" id="RBUT01000103">
    <property type="protein sequence ID" value="RMV47276.1"/>
    <property type="molecule type" value="Genomic_DNA"/>
</dbReference>
<keyword evidence="4 7" id="KW-0812">Transmembrane</keyword>
<comment type="subcellular location">
    <subcellularLocation>
        <location evidence="1">Cell membrane</location>
        <topology evidence="1">Multi-pass membrane protein</topology>
    </subcellularLocation>
</comment>
<feature type="transmembrane region" description="Helical" evidence="7">
    <location>
        <begin position="148"/>
        <end position="172"/>
    </location>
</feature>
<dbReference type="Pfam" id="PF01027">
    <property type="entry name" value="Bax1-I"/>
    <property type="match status" value="1"/>
</dbReference>
<dbReference type="EMBL" id="LJQM01000192">
    <property type="protein sequence ID" value="KPX42399.1"/>
    <property type="molecule type" value="Genomic_DNA"/>
</dbReference>